<evidence type="ECO:0000313" key="1">
    <source>
        <dbReference type="EMBL" id="CAC5398521.1"/>
    </source>
</evidence>
<proteinExistence type="predicted"/>
<dbReference type="Proteomes" id="UP000507470">
    <property type="component" value="Unassembled WGS sequence"/>
</dbReference>
<dbReference type="EMBL" id="CACVKT020005908">
    <property type="protein sequence ID" value="CAC5398521.1"/>
    <property type="molecule type" value="Genomic_DNA"/>
</dbReference>
<keyword evidence="2" id="KW-1185">Reference proteome</keyword>
<sequence>MVRPGKCIWISTTQIDRDGNGSLPHSRIHQADSPKVFWLNAAAIYSRWILAALEEVVTWAMMKFKPRKSSSMILRKVQITTKFKPQIQGDEIPTIVDNPIKCLGKWFDDTLKHNTSVKAVQTQVIEWLKKADKSGLPGKFKAWVYQHGLLLPRLTWLLMIYDMTVTTVEAVKRKINSHLIKWLRVQPSFTTIGLYSRSSQLQLPLTSTLEEYKVSKSRLVMTLRDSKDSKISKARIQTRTGRKAESILYHKYIVGNTCTGRQGL</sequence>
<name>A0A6J8CRV7_MYTCO</name>
<reference evidence="1 2" key="1">
    <citation type="submission" date="2020-06" db="EMBL/GenBank/DDBJ databases">
        <authorList>
            <person name="Li R."/>
            <person name="Bekaert M."/>
        </authorList>
    </citation>
    <scope>NUCLEOTIDE SEQUENCE [LARGE SCALE GENOMIC DNA]</scope>
    <source>
        <strain evidence="2">wild</strain>
    </source>
</reference>
<protein>
    <recommendedName>
        <fullName evidence="3">Reverse transcriptase domain-containing protein</fullName>
    </recommendedName>
</protein>
<evidence type="ECO:0000313" key="2">
    <source>
        <dbReference type="Proteomes" id="UP000507470"/>
    </source>
</evidence>
<dbReference type="OrthoDB" id="447743at2759"/>
<accession>A0A6J8CRV7</accession>
<organism evidence="1 2">
    <name type="scientific">Mytilus coruscus</name>
    <name type="common">Sea mussel</name>
    <dbReference type="NCBI Taxonomy" id="42192"/>
    <lineage>
        <taxon>Eukaryota</taxon>
        <taxon>Metazoa</taxon>
        <taxon>Spiralia</taxon>
        <taxon>Lophotrochozoa</taxon>
        <taxon>Mollusca</taxon>
        <taxon>Bivalvia</taxon>
        <taxon>Autobranchia</taxon>
        <taxon>Pteriomorphia</taxon>
        <taxon>Mytilida</taxon>
        <taxon>Mytiloidea</taxon>
        <taxon>Mytilidae</taxon>
        <taxon>Mytilinae</taxon>
        <taxon>Mytilus</taxon>
    </lineage>
</organism>
<evidence type="ECO:0008006" key="3">
    <source>
        <dbReference type="Google" id="ProtNLM"/>
    </source>
</evidence>
<dbReference type="AlphaFoldDB" id="A0A6J8CRV7"/>
<gene>
    <name evidence="1" type="ORF">MCOR_32889</name>
</gene>